<evidence type="ECO:0000256" key="1">
    <source>
        <dbReference type="SAM" id="Phobius"/>
    </source>
</evidence>
<keyword evidence="1" id="KW-1133">Transmembrane helix</keyword>
<keyword evidence="1" id="KW-0812">Transmembrane</keyword>
<proteinExistence type="predicted"/>
<gene>
    <name evidence="2" type="ORF">BDV41DRAFT_523607</name>
</gene>
<evidence type="ECO:0000313" key="2">
    <source>
        <dbReference type="EMBL" id="KAE8318152.1"/>
    </source>
</evidence>
<sequence length="58" mass="6803">MIFFVSLVGEHRLFSRVFTVMCLLYMDGMVCDIVFGLFRLVHLEAIRRSCLLEDCLPF</sequence>
<feature type="transmembrane region" description="Helical" evidence="1">
    <location>
        <begin position="13"/>
        <end position="38"/>
    </location>
</feature>
<dbReference type="AlphaFoldDB" id="A0A5N6WBW0"/>
<organism evidence="2 3">
    <name type="scientific">Aspergillus transmontanensis</name>
    <dbReference type="NCBI Taxonomy" id="1034304"/>
    <lineage>
        <taxon>Eukaryota</taxon>
        <taxon>Fungi</taxon>
        <taxon>Dikarya</taxon>
        <taxon>Ascomycota</taxon>
        <taxon>Pezizomycotina</taxon>
        <taxon>Eurotiomycetes</taxon>
        <taxon>Eurotiomycetidae</taxon>
        <taxon>Eurotiales</taxon>
        <taxon>Aspergillaceae</taxon>
        <taxon>Aspergillus</taxon>
        <taxon>Aspergillus subgen. Circumdati</taxon>
    </lineage>
</organism>
<protein>
    <submittedName>
        <fullName evidence="2">Uncharacterized protein</fullName>
    </submittedName>
</protein>
<keyword evidence="1" id="KW-0472">Membrane</keyword>
<keyword evidence="3" id="KW-1185">Reference proteome</keyword>
<evidence type="ECO:0000313" key="3">
    <source>
        <dbReference type="Proteomes" id="UP000325433"/>
    </source>
</evidence>
<dbReference type="Proteomes" id="UP000325433">
    <property type="component" value="Unassembled WGS sequence"/>
</dbReference>
<dbReference type="EMBL" id="ML738298">
    <property type="protein sequence ID" value="KAE8318152.1"/>
    <property type="molecule type" value="Genomic_DNA"/>
</dbReference>
<accession>A0A5N6WBW0</accession>
<reference evidence="3" key="1">
    <citation type="submission" date="2019-04" db="EMBL/GenBank/DDBJ databases">
        <title>Friends and foes A comparative genomics studyof 23 Aspergillus species from section Flavi.</title>
        <authorList>
            <consortium name="DOE Joint Genome Institute"/>
            <person name="Kjaerbolling I."/>
            <person name="Vesth T."/>
            <person name="Frisvad J.C."/>
            <person name="Nybo J.L."/>
            <person name="Theobald S."/>
            <person name="Kildgaard S."/>
            <person name="Isbrandt T."/>
            <person name="Kuo A."/>
            <person name="Sato A."/>
            <person name="Lyhne E.K."/>
            <person name="Kogle M.E."/>
            <person name="Wiebenga A."/>
            <person name="Kun R.S."/>
            <person name="Lubbers R.J."/>
            <person name="Makela M.R."/>
            <person name="Barry K."/>
            <person name="Chovatia M."/>
            <person name="Clum A."/>
            <person name="Daum C."/>
            <person name="Haridas S."/>
            <person name="He G."/>
            <person name="LaButti K."/>
            <person name="Lipzen A."/>
            <person name="Mondo S."/>
            <person name="Riley R."/>
            <person name="Salamov A."/>
            <person name="Simmons B.A."/>
            <person name="Magnuson J.K."/>
            <person name="Henrissat B."/>
            <person name="Mortensen U.H."/>
            <person name="Larsen T.O."/>
            <person name="Devries R.P."/>
            <person name="Grigoriev I.V."/>
            <person name="Machida M."/>
            <person name="Baker S.E."/>
            <person name="Andersen M.R."/>
        </authorList>
    </citation>
    <scope>NUCLEOTIDE SEQUENCE [LARGE SCALE GENOMIC DNA]</scope>
    <source>
        <strain evidence="3">CBS 130015</strain>
    </source>
</reference>
<name>A0A5N6WBW0_9EURO</name>